<evidence type="ECO:0000313" key="1">
    <source>
        <dbReference type="EMBL" id="OCT59927.1"/>
    </source>
</evidence>
<dbReference type="Proteomes" id="UP000694892">
    <property type="component" value="Chromosome 9_10S"/>
</dbReference>
<dbReference type="EMBL" id="CM004483">
    <property type="protein sequence ID" value="OCT59927.1"/>
    <property type="molecule type" value="Genomic_DNA"/>
</dbReference>
<protein>
    <submittedName>
        <fullName evidence="1">Uncharacterized protein</fullName>
    </submittedName>
</protein>
<proteinExistence type="predicted"/>
<gene>
    <name evidence="1" type="ORF">XELAEV_18045946mg</name>
</gene>
<organism evidence="1 2">
    <name type="scientific">Xenopus laevis</name>
    <name type="common">African clawed frog</name>
    <dbReference type="NCBI Taxonomy" id="8355"/>
    <lineage>
        <taxon>Eukaryota</taxon>
        <taxon>Metazoa</taxon>
        <taxon>Chordata</taxon>
        <taxon>Craniata</taxon>
        <taxon>Vertebrata</taxon>
        <taxon>Euteleostomi</taxon>
        <taxon>Amphibia</taxon>
        <taxon>Batrachia</taxon>
        <taxon>Anura</taxon>
        <taxon>Pipoidea</taxon>
        <taxon>Pipidae</taxon>
        <taxon>Xenopodinae</taxon>
        <taxon>Xenopus</taxon>
        <taxon>Xenopus</taxon>
    </lineage>
</organism>
<evidence type="ECO:0000313" key="2">
    <source>
        <dbReference type="Proteomes" id="UP000694892"/>
    </source>
</evidence>
<dbReference type="AlphaFoldDB" id="A0A974H069"/>
<name>A0A974H069_XENLA</name>
<sequence length="126" mass="13506">MFGPVGLGSDVAPMELSLLRPLVPVVYGYIRGGSAAPLRNVLSFGKDHVMSTSFYSSLCFGYCQSLVLPKEISALSYYISALANPLVPLSKLLQLPAGTRCLWTILGGVVQQQPATDLSIFPSAWI</sequence>
<accession>A0A974H069</accession>
<reference evidence="2" key="1">
    <citation type="journal article" date="2016" name="Nature">
        <title>Genome evolution in the allotetraploid frog Xenopus laevis.</title>
        <authorList>
            <person name="Session A.M."/>
            <person name="Uno Y."/>
            <person name="Kwon T."/>
            <person name="Chapman J.A."/>
            <person name="Toyoda A."/>
            <person name="Takahashi S."/>
            <person name="Fukui A."/>
            <person name="Hikosaka A."/>
            <person name="Suzuki A."/>
            <person name="Kondo M."/>
            <person name="van Heeringen S.J."/>
            <person name="Quigley I."/>
            <person name="Heinz S."/>
            <person name="Ogino H."/>
            <person name="Ochi H."/>
            <person name="Hellsten U."/>
            <person name="Lyons J.B."/>
            <person name="Simakov O."/>
            <person name="Putnam N."/>
            <person name="Stites J."/>
            <person name="Kuroki Y."/>
            <person name="Tanaka T."/>
            <person name="Michiue T."/>
            <person name="Watanabe M."/>
            <person name="Bogdanovic O."/>
            <person name="Lister R."/>
            <person name="Georgiou G."/>
            <person name="Paranjpe S.S."/>
            <person name="van Kruijsbergen I."/>
            <person name="Shu S."/>
            <person name="Carlson J."/>
            <person name="Kinoshita T."/>
            <person name="Ohta Y."/>
            <person name="Mawaribuchi S."/>
            <person name="Jenkins J."/>
            <person name="Grimwood J."/>
            <person name="Schmutz J."/>
            <person name="Mitros T."/>
            <person name="Mozaffari S.V."/>
            <person name="Suzuki Y."/>
            <person name="Haramoto Y."/>
            <person name="Yamamoto T.S."/>
            <person name="Takagi C."/>
            <person name="Heald R."/>
            <person name="Miller K."/>
            <person name="Haudenschild C."/>
            <person name="Kitzman J."/>
            <person name="Nakayama T."/>
            <person name="Izutsu Y."/>
            <person name="Robert J."/>
            <person name="Fortriede J."/>
            <person name="Burns K."/>
            <person name="Lotay V."/>
            <person name="Karimi K."/>
            <person name="Yasuoka Y."/>
            <person name="Dichmann D.S."/>
            <person name="Flajnik M.F."/>
            <person name="Houston D.W."/>
            <person name="Shendure J."/>
            <person name="DuPasquier L."/>
            <person name="Vize P.D."/>
            <person name="Zorn A.M."/>
            <person name="Ito M."/>
            <person name="Marcotte E.M."/>
            <person name="Wallingford J.B."/>
            <person name="Ito Y."/>
            <person name="Asashima M."/>
            <person name="Ueno N."/>
            <person name="Matsuda Y."/>
            <person name="Veenstra G.J."/>
            <person name="Fujiyama A."/>
            <person name="Harland R.M."/>
            <person name="Taira M."/>
            <person name="Rokhsar D.S."/>
        </authorList>
    </citation>
    <scope>NUCLEOTIDE SEQUENCE [LARGE SCALE GENOMIC DNA]</scope>
    <source>
        <strain evidence="2">J</strain>
    </source>
</reference>